<proteinExistence type="inferred from homology"/>
<dbReference type="PANTHER" id="PTHR47053:SF1">
    <property type="entry name" value="MUREIN DD-ENDOPEPTIDASE MEPH-RELATED"/>
    <property type="match status" value="1"/>
</dbReference>
<dbReference type="GO" id="GO:0008234">
    <property type="term" value="F:cysteine-type peptidase activity"/>
    <property type="evidence" value="ECO:0007669"/>
    <property type="project" value="UniProtKB-KW"/>
</dbReference>
<evidence type="ECO:0000313" key="7">
    <source>
        <dbReference type="EMBL" id="SDL68271.1"/>
    </source>
</evidence>
<dbReference type="SUPFAM" id="SSF47090">
    <property type="entry name" value="PGBD-like"/>
    <property type="match status" value="2"/>
</dbReference>
<accession>A0A1G9M2T2</accession>
<reference evidence="8" key="1">
    <citation type="submission" date="2016-10" db="EMBL/GenBank/DDBJ databases">
        <authorList>
            <person name="Varghese N."/>
            <person name="Submissions S."/>
        </authorList>
    </citation>
    <scope>NUCLEOTIDE SEQUENCE [LARGE SCALE GENOMIC DNA]</scope>
    <source>
        <strain evidence="8">CGMCC 1.6199</strain>
    </source>
</reference>
<dbReference type="InterPro" id="IPR038765">
    <property type="entry name" value="Papain-like_cys_pep_sf"/>
</dbReference>
<dbReference type="Proteomes" id="UP000182347">
    <property type="component" value="Unassembled WGS sequence"/>
</dbReference>
<evidence type="ECO:0000313" key="8">
    <source>
        <dbReference type="Proteomes" id="UP000182347"/>
    </source>
</evidence>
<dbReference type="STRING" id="482461.SAMN05216244_0385"/>
<keyword evidence="2" id="KW-0645">Protease</keyword>
<organism evidence="7 8">
    <name type="scientific">Sediminibacillus halophilus</name>
    <dbReference type="NCBI Taxonomy" id="482461"/>
    <lineage>
        <taxon>Bacteria</taxon>
        <taxon>Bacillati</taxon>
        <taxon>Bacillota</taxon>
        <taxon>Bacilli</taxon>
        <taxon>Bacillales</taxon>
        <taxon>Bacillaceae</taxon>
        <taxon>Sediminibacillus</taxon>
    </lineage>
</organism>
<protein>
    <submittedName>
        <fullName evidence="7">Putative peptidoglycan binding domain-containing protein</fullName>
    </submittedName>
</protein>
<keyword evidence="4" id="KW-0788">Thiol protease</keyword>
<dbReference type="GO" id="GO:0006508">
    <property type="term" value="P:proteolysis"/>
    <property type="evidence" value="ECO:0007669"/>
    <property type="project" value="UniProtKB-KW"/>
</dbReference>
<dbReference type="InterPro" id="IPR036366">
    <property type="entry name" value="PGBDSf"/>
</dbReference>
<dbReference type="RefSeq" id="WP_074597186.1">
    <property type="nucleotide sequence ID" value="NZ_FNHF01000001.1"/>
</dbReference>
<name>A0A1G9M2T2_9BACI</name>
<sequence>MLTEASVQHVVKHSMSYGFVLTQPFAFYVDAYPVLENQMIKESNTLYYGQHNQSVKILQHKLANLSFFSQPIDGDFGIYTEYALKKFQKEHDLMVSGRADKQTVEKLIVEERNEQLTPLREIDAALYPGETGKDIEKIQNALQYFGYYEMEVDGIFGPVTAQALLAFQRDNGVTPEERVDDATIEAFFAKKNESVEAKEDLPEHAKPEPEQTAHSTTEKTEKVEEPEKTIPKPAKKAAAAVEPAAVIQTAKQLIGSPYTWGGTSPDGFDCSGLIQYIYQTHGIKLPRTVNELWNASKPVESPSIGDFVFFETYKQGPSHMGIYVGDGKFLHAGESRGVEISDMENPYWNPRYLGAKRVSIQP</sequence>
<dbReference type="InterPro" id="IPR036365">
    <property type="entry name" value="PGBD-like_sf"/>
</dbReference>
<feature type="region of interest" description="Disordered" evidence="5">
    <location>
        <begin position="195"/>
        <end position="234"/>
    </location>
</feature>
<dbReference type="InterPro" id="IPR051202">
    <property type="entry name" value="Peptidase_C40"/>
</dbReference>
<dbReference type="Pfam" id="PF00877">
    <property type="entry name" value="NLPC_P60"/>
    <property type="match status" value="1"/>
</dbReference>
<evidence type="ECO:0000256" key="4">
    <source>
        <dbReference type="ARBA" id="ARBA00022807"/>
    </source>
</evidence>
<keyword evidence="8" id="KW-1185">Reference proteome</keyword>
<dbReference type="AlphaFoldDB" id="A0A1G9M2T2"/>
<dbReference type="EMBL" id="FNHF01000001">
    <property type="protein sequence ID" value="SDL68271.1"/>
    <property type="molecule type" value="Genomic_DNA"/>
</dbReference>
<evidence type="ECO:0000256" key="5">
    <source>
        <dbReference type="SAM" id="MobiDB-lite"/>
    </source>
</evidence>
<dbReference type="PANTHER" id="PTHR47053">
    <property type="entry name" value="MUREIN DD-ENDOPEPTIDASE MEPH-RELATED"/>
    <property type="match status" value="1"/>
</dbReference>
<feature type="domain" description="NlpC/P60" evidence="6">
    <location>
        <begin position="240"/>
        <end position="359"/>
    </location>
</feature>
<evidence type="ECO:0000256" key="2">
    <source>
        <dbReference type="ARBA" id="ARBA00022670"/>
    </source>
</evidence>
<gene>
    <name evidence="7" type="ORF">SAMN05216244_0385</name>
</gene>
<evidence type="ECO:0000259" key="6">
    <source>
        <dbReference type="PROSITE" id="PS51935"/>
    </source>
</evidence>
<comment type="similarity">
    <text evidence="1">Belongs to the peptidase C40 family.</text>
</comment>
<evidence type="ECO:0000256" key="3">
    <source>
        <dbReference type="ARBA" id="ARBA00022801"/>
    </source>
</evidence>
<dbReference type="InterPro" id="IPR002477">
    <property type="entry name" value="Peptidoglycan-bd-like"/>
</dbReference>
<dbReference type="Gene3D" id="3.90.1720.10">
    <property type="entry name" value="endopeptidase domain like (from Nostoc punctiforme)"/>
    <property type="match status" value="1"/>
</dbReference>
<dbReference type="OrthoDB" id="9813368at2"/>
<dbReference type="InterPro" id="IPR000064">
    <property type="entry name" value="NLP_P60_dom"/>
</dbReference>
<feature type="compositionally biased region" description="Basic and acidic residues" evidence="5">
    <location>
        <begin position="195"/>
        <end position="230"/>
    </location>
</feature>
<dbReference type="SUPFAM" id="SSF54001">
    <property type="entry name" value="Cysteine proteinases"/>
    <property type="match status" value="1"/>
</dbReference>
<dbReference type="PROSITE" id="PS51935">
    <property type="entry name" value="NLPC_P60"/>
    <property type="match status" value="1"/>
</dbReference>
<evidence type="ECO:0000256" key="1">
    <source>
        <dbReference type="ARBA" id="ARBA00007074"/>
    </source>
</evidence>
<dbReference type="Pfam" id="PF01471">
    <property type="entry name" value="PG_binding_1"/>
    <property type="match status" value="2"/>
</dbReference>
<dbReference type="Gene3D" id="1.10.101.10">
    <property type="entry name" value="PGBD-like superfamily/PGBD"/>
    <property type="match status" value="2"/>
</dbReference>
<keyword evidence="3" id="KW-0378">Hydrolase</keyword>